<organism evidence="2">
    <name type="scientific">Palpitomonas bilix</name>
    <dbReference type="NCBI Taxonomy" id="652834"/>
    <lineage>
        <taxon>Eukaryota</taxon>
        <taxon>Eukaryota incertae sedis</taxon>
    </lineage>
</organism>
<dbReference type="AlphaFoldDB" id="A0A7S3D195"/>
<dbReference type="EMBL" id="HBIB01008330">
    <property type="protein sequence ID" value="CAE0243015.1"/>
    <property type="molecule type" value="Transcribed_RNA"/>
</dbReference>
<feature type="region of interest" description="Disordered" evidence="1">
    <location>
        <begin position="226"/>
        <end position="286"/>
    </location>
</feature>
<evidence type="ECO:0000313" key="2">
    <source>
        <dbReference type="EMBL" id="CAE0243015.1"/>
    </source>
</evidence>
<sequence>MGGDNESAKKYLSRSLPDPLHRYDDAIFHPARRIPINVNKPQYANSTIGIDGSSPLKRTERIDTIWSNYAGASWKDLPGRQTRRCVNPLNPVYPLPSFKPETAPSPPARRNPLLIEDIPGTRKKDVFEQVYNIPGSKVRDGVRDPLRVGDIEGASPYRHFSKAERKSHWMDVNDVVYEKPPFRKTTRHVSPLDPAYSFGGKALDKQNDFTRPRTHVSQGRQIGSLRTDDIEGGRPRLPGSHFVHASRKTNDVSDILGAKADSKKKFQSGRHTDPLNPNYEVRAPAT</sequence>
<name>A0A7S3D195_9EUKA</name>
<reference evidence="2" key="1">
    <citation type="submission" date="2021-01" db="EMBL/GenBank/DDBJ databases">
        <authorList>
            <person name="Corre E."/>
            <person name="Pelletier E."/>
            <person name="Niang G."/>
            <person name="Scheremetjew M."/>
            <person name="Finn R."/>
            <person name="Kale V."/>
            <person name="Holt S."/>
            <person name="Cochrane G."/>
            <person name="Meng A."/>
            <person name="Brown T."/>
            <person name="Cohen L."/>
        </authorList>
    </citation>
    <scope>NUCLEOTIDE SEQUENCE</scope>
    <source>
        <strain evidence="2">NIES-2562</strain>
    </source>
</reference>
<dbReference type="PANTHER" id="PTHR38130">
    <property type="entry name" value="EF-HAND DOMAIN-CONTAINING PROTEIN"/>
    <property type="match status" value="1"/>
</dbReference>
<dbReference type="PANTHER" id="PTHR38130:SF1">
    <property type="entry name" value="EF-HAND DOMAIN-CONTAINING PROTEIN"/>
    <property type="match status" value="1"/>
</dbReference>
<protein>
    <submittedName>
        <fullName evidence="2">Uncharacterized protein</fullName>
    </submittedName>
</protein>
<gene>
    <name evidence="2" type="ORF">PBIL07802_LOCUS5180</name>
</gene>
<evidence type="ECO:0000256" key="1">
    <source>
        <dbReference type="SAM" id="MobiDB-lite"/>
    </source>
</evidence>
<accession>A0A7S3D195</accession>
<proteinExistence type="predicted"/>